<proteinExistence type="predicted"/>
<feature type="compositionally biased region" description="Low complexity" evidence="1">
    <location>
        <begin position="25"/>
        <end position="50"/>
    </location>
</feature>
<feature type="compositionally biased region" description="Basic residues" evidence="1">
    <location>
        <begin position="62"/>
        <end position="77"/>
    </location>
</feature>
<dbReference type="Proteomes" id="UP000023152">
    <property type="component" value="Unassembled WGS sequence"/>
</dbReference>
<organism evidence="2 3">
    <name type="scientific">Reticulomyxa filosa</name>
    <dbReference type="NCBI Taxonomy" id="46433"/>
    <lineage>
        <taxon>Eukaryota</taxon>
        <taxon>Sar</taxon>
        <taxon>Rhizaria</taxon>
        <taxon>Retaria</taxon>
        <taxon>Foraminifera</taxon>
        <taxon>Monothalamids</taxon>
        <taxon>Reticulomyxidae</taxon>
        <taxon>Reticulomyxa</taxon>
    </lineage>
</organism>
<keyword evidence="3" id="KW-1185">Reference proteome</keyword>
<evidence type="ECO:0000256" key="1">
    <source>
        <dbReference type="SAM" id="MobiDB-lite"/>
    </source>
</evidence>
<feature type="non-terminal residue" evidence="2">
    <location>
        <position position="1"/>
    </location>
</feature>
<dbReference type="AlphaFoldDB" id="X6NQB7"/>
<gene>
    <name evidence="2" type="ORF">RFI_08918</name>
</gene>
<reference evidence="2 3" key="1">
    <citation type="journal article" date="2013" name="Curr. Biol.">
        <title>The Genome of the Foraminiferan Reticulomyxa filosa.</title>
        <authorList>
            <person name="Glockner G."/>
            <person name="Hulsmann N."/>
            <person name="Schleicher M."/>
            <person name="Noegel A.A."/>
            <person name="Eichinger L."/>
            <person name="Gallinger C."/>
            <person name="Pawlowski J."/>
            <person name="Sierra R."/>
            <person name="Euteneuer U."/>
            <person name="Pillet L."/>
            <person name="Moustafa A."/>
            <person name="Platzer M."/>
            <person name="Groth M."/>
            <person name="Szafranski K."/>
            <person name="Schliwa M."/>
        </authorList>
    </citation>
    <scope>NUCLEOTIDE SEQUENCE [LARGE SCALE GENOMIC DNA]</scope>
</reference>
<feature type="compositionally biased region" description="Acidic residues" evidence="1">
    <location>
        <begin position="15"/>
        <end position="24"/>
    </location>
</feature>
<evidence type="ECO:0000313" key="2">
    <source>
        <dbReference type="EMBL" id="ETO28216.1"/>
    </source>
</evidence>
<dbReference type="EMBL" id="ASPP01006796">
    <property type="protein sequence ID" value="ETO28216.1"/>
    <property type="molecule type" value="Genomic_DNA"/>
</dbReference>
<protein>
    <submittedName>
        <fullName evidence="2">Uncharacterized protein</fullName>
    </submittedName>
</protein>
<evidence type="ECO:0000313" key="3">
    <source>
        <dbReference type="Proteomes" id="UP000023152"/>
    </source>
</evidence>
<feature type="compositionally biased region" description="Basic and acidic residues" evidence="1">
    <location>
        <begin position="51"/>
        <end position="61"/>
    </location>
</feature>
<name>X6NQB7_RETFI</name>
<feature type="region of interest" description="Disordered" evidence="1">
    <location>
        <begin position="1"/>
        <end position="157"/>
    </location>
</feature>
<comment type="caution">
    <text evidence="2">The sequence shown here is derived from an EMBL/GenBank/DDBJ whole genome shotgun (WGS) entry which is preliminary data.</text>
</comment>
<sequence>KSKSKSKSKNKNDDTDGGDSDSDSDSSNSDSASDASKNSDSASGSENASENESHNDADTKKQRQIKKKKVNKHKKKQKDNSNDNGTEHNNNNNNNNNNNDNNNSDNTNSNNNKNNNNNNNNNNNDKNNNKSVSDSNAKPAKGKRTHNNSGELGIHGQMMKGRGNFKYFEKLHHFKSHQTNAHENFAYPKSNKYQLKRRLDGDLDKGDAEAETANTQGARTVDTERGALAEAEVVDVGKIIFGEIKNAVQYLFDSSLVLCPFPFPILTWTFPKCKSNTLSIPCEFRYTYVTTNQFQQKKN</sequence>
<feature type="compositionally biased region" description="Low complexity" evidence="1">
    <location>
        <begin position="82"/>
        <end position="136"/>
    </location>
</feature>
<accession>X6NQB7</accession>